<keyword evidence="4 8" id="KW-0747">Spliceosome</keyword>
<feature type="binding site" evidence="8">
    <location>
        <position position="43"/>
    </location>
    <ligand>
        <name>Zn(2+)</name>
        <dbReference type="ChEBI" id="CHEBI:29105"/>
    </ligand>
</feature>
<evidence type="ECO:0000313" key="11">
    <source>
        <dbReference type="EMBL" id="OMO96331.1"/>
    </source>
</evidence>
<gene>
    <name evidence="11" type="ORF">COLO4_15345</name>
</gene>
<keyword evidence="12" id="KW-1185">Reference proteome</keyword>
<evidence type="ECO:0000313" key="12">
    <source>
        <dbReference type="Proteomes" id="UP000187203"/>
    </source>
</evidence>
<keyword evidence="7 8" id="KW-0539">Nucleus</keyword>
<evidence type="ECO:0000256" key="4">
    <source>
        <dbReference type="ARBA" id="ARBA00022728"/>
    </source>
</evidence>
<dbReference type="Pfam" id="PF04502">
    <property type="entry name" value="Saf4_Yju2"/>
    <property type="match status" value="1"/>
</dbReference>
<feature type="coiled-coil region" evidence="9">
    <location>
        <begin position="121"/>
        <end position="155"/>
    </location>
</feature>
<keyword evidence="9" id="KW-0175">Coiled coil</keyword>
<dbReference type="GO" id="GO:0071006">
    <property type="term" value="C:U2-type catalytic step 1 spliceosome"/>
    <property type="evidence" value="ECO:0007669"/>
    <property type="project" value="UniProtKB-UniRule"/>
</dbReference>
<evidence type="ECO:0000256" key="10">
    <source>
        <dbReference type="SAM" id="MobiDB-lite"/>
    </source>
</evidence>
<dbReference type="GO" id="GO:0000349">
    <property type="term" value="P:generation of catalytic spliceosome for first transesterification step"/>
    <property type="evidence" value="ECO:0007669"/>
    <property type="project" value="UniProtKB-UniRule"/>
</dbReference>
<dbReference type="GO" id="GO:0046872">
    <property type="term" value="F:metal ion binding"/>
    <property type="evidence" value="ECO:0007669"/>
    <property type="project" value="UniProtKB-KW"/>
</dbReference>
<dbReference type="InterPro" id="IPR007590">
    <property type="entry name" value="Saf4/Yju2"/>
</dbReference>
<evidence type="ECO:0000256" key="3">
    <source>
        <dbReference type="ARBA" id="ARBA00022723"/>
    </source>
</evidence>
<reference evidence="12" key="1">
    <citation type="submission" date="2013-09" db="EMBL/GenBank/DDBJ databases">
        <title>Corchorus olitorius genome sequencing.</title>
        <authorList>
            <person name="Alam M."/>
            <person name="Haque M.S."/>
            <person name="Islam M.S."/>
            <person name="Emdad E.M."/>
            <person name="Islam M.M."/>
            <person name="Ahmed B."/>
            <person name="Halim A."/>
            <person name="Hossen Q.M.M."/>
            <person name="Hossain M.Z."/>
            <person name="Ahmed R."/>
            <person name="Khan M.M."/>
            <person name="Islam R."/>
            <person name="Rashid M.M."/>
            <person name="Khan S.A."/>
            <person name="Rahman M.S."/>
            <person name="Alam M."/>
            <person name="Yahiya A.S."/>
            <person name="Khan M.S."/>
            <person name="Azam M.S."/>
            <person name="Haque T."/>
            <person name="Lashkar M.Z.H."/>
            <person name="Akhand A.I."/>
            <person name="Morshed G."/>
            <person name="Roy S."/>
            <person name="Uddin K.S."/>
            <person name="Rabeya T."/>
            <person name="Hossain A.S."/>
            <person name="Chowdhury A."/>
            <person name="Snigdha A.R."/>
            <person name="Mortoza M.S."/>
            <person name="Matin S.A."/>
            <person name="Hoque S.M.E."/>
            <person name="Islam M.K."/>
            <person name="Roy D.K."/>
            <person name="Haider R."/>
            <person name="Moosa M.M."/>
            <person name="Elias S.M."/>
            <person name="Hasan A.M."/>
            <person name="Jahan S."/>
            <person name="Shafiuddin M."/>
            <person name="Mahmood N."/>
            <person name="Shommy N.S."/>
        </authorList>
    </citation>
    <scope>NUCLEOTIDE SEQUENCE [LARGE SCALE GENOMIC DNA]</scope>
    <source>
        <strain evidence="12">cv. O-4</strain>
    </source>
</reference>
<feature type="binding site" evidence="8">
    <location>
        <position position="46"/>
    </location>
    <ligand>
        <name>Zn(2+)</name>
        <dbReference type="ChEBI" id="CHEBI:29105"/>
    </ligand>
</feature>
<evidence type="ECO:0000256" key="6">
    <source>
        <dbReference type="ARBA" id="ARBA00023187"/>
    </source>
</evidence>
<comment type="subcellular location">
    <subcellularLocation>
        <location evidence="1 8">Nucleus</location>
    </subcellularLocation>
</comment>
<organism evidence="11 12">
    <name type="scientific">Corchorus olitorius</name>
    <dbReference type="NCBI Taxonomy" id="93759"/>
    <lineage>
        <taxon>Eukaryota</taxon>
        <taxon>Viridiplantae</taxon>
        <taxon>Streptophyta</taxon>
        <taxon>Embryophyta</taxon>
        <taxon>Tracheophyta</taxon>
        <taxon>Spermatophyta</taxon>
        <taxon>Magnoliopsida</taxon>
        <taxon>eudicotyledons</taxon>
        <taxon>Gunneridae</taxon>
        <taxon>Pentapetalae</taxon>
        <taxon>rosids</taxon>
        <taxon>malvids</taxon>
        <taxon>Malvales</taxon>
        <taxon>Malvaceae</taxon>
        <taxon>Grewioideae</taxon>
        <taxon>Apeibeae</taxon>
        <taxon>Corchorus</taxon>
    </lineage>
</organism>
<protein>
    <recommendedName>
        <fullName evidence="8">Splicing factor YJU2</fullName>
    </recommendedName>
</protein>
<evidence type="ECO:0000256" key="1">
    <source>
        <dbReference type="ARBA" id="ARBA00004123"/>
    </source>
</evidence>
<comment type="subunit">
    <text evidence="8">Component of the spliceosome. Present in the activated B complex, the catalytically activated B* complex which catalyzes the branching, the catalytic step 1 C complex catalyzing the exon ligation, and the postcatalytic P complex containing the ligated exons (mRNA) and the excised lariat intron.</text>
</comment>
<dbReference type="OrthoDB" id="674963at2759"/>
<feature type="region of interest" description="Disordered" evidence="10">
    <location>
        <begin position="181"/>
        <end position="208"/>
    </location>
</feature>
<feature type="binding site" evidence="8">
    <location>
        <position position="83"/>
    </location>
    <ligand>
        <name>Zn(2+)</name>
        <dbReference type="ChEBI" id="CHEBI:29105"/>
    </ligand>
</feature>
<evidence type="ECO:0000256" key="2">
    <source>
        <dbReference type="ARBA" id="ARBA00022664"/>
    </source>
</evidence>
<keyword evidence="3 8" id="KW-0479">Metal-binding</keyword>
<evidence type="ECO:0000256" key="8">
    <source>
        <dbReference type="HAMAP-Rule" id="MF_03226"/>
    </source>
</evidence>
<feature type="binding site" evidence="8">
    <location>
        <position position="80"/>
    </location>
    <ligand>
        <name>Zn(2+)</name>
        <dbReference type="ChEBI" id="CHEBI:29105"/>
    </ligand>
</feature>
<comment type="caution">
    <text evidence="11">The sequence shown here is derived from an EMBL/GenBank/DDBJ whole genome shotgun (WGS) entry which is preliminary data.</text>
</comment>
<sequence>MGERKVVQKYYPPDFDPSKLPRVRRQPNQQMKVRNMVPMRVRCNNCGKYIGEGTKLNCRKEVVTGKTYLGIPIVRFYYKCNDCSAEIIITTDPQNSDYAVESGAKRCYEHWLAEGEDAVGKRRRRRELEEKGNRMKALENRTLDSKREMDDLAKLDEVKSMNAIHATVSVNAVLEMMQSSAAERKKREEEEDEKLIKLNFPPRPKEADVKRISDEEFEHGDLKRQKVSKETSVHGGYKPCFMIKKPVN</sequence>
<dbReference type="EMBL" id="AWUE01015661">
    <property type="protein sequence ID" value="OMO96331.1"/>
    <property type="molecule type" value="Genomic_DNA"/>
</dbReference>
<comment type="similarity">
    <text evidence="8">Belongs to the CWC16 family. YJU2 subfamily.</text>
</comment>
<dbReference type="PANTHER" id="PTHR12111">
    <property type="entry name" value="SPLICING FACTOR YJU2"/>
    <property type="match status" value="1"/>
</dbReference>
<comment type="function">
    <text evidence="8">Part of the spliceosome which catalyzes two sequential transesterification reactions, first the excision of the non-coding intron from pre-mRNA and then the ligation of the coding exons to form the mature mRNA. Plays a role in stabilizing the structure of the spliceosome catalytic core and docking of the branch helix into the active site, producing 5'-exon and lariat intron-3'-intermediates.</text>
</comment>
<evidence type="ECO:0000256" key="9">
    <source>
        <dbReference type="SAM" id="Coils"/>
    </source>
</evidence>
<name>A0A1R3JNF3_9ROSI</name>
<dbReference type="PANTHER" id="PTHR12111:SF1">
    <property type="entry name" value="SPLICING FACTOR YJU2"/>
    <property type="match status" value="1"/>
</dbReference>
<dbReference type="Proteomes" id="UP000187203">
    <property type="component" value="Unassembled WGS sequence"/>
</dbReference>
<dbReference type="HAMAP" id="MF_03226">
    <property type="entry name" value="YJU2"/>
    <property type="match status" value="1"/>
</dbReference>
<keyword evidence="2" id="KW-0507">mRNA processing</keyword>
<dbReference type="InterPro" id="IPR043701">
    <property type="entry name" value="Yju2"/>
</dbReference>
<dbReference type="STRING" id="93759.A0A1R3JNF3"/>
<evidence type="ECO:0000256" key="5">
    <source>
        <dbReference type="ARBA" id="ARBA00022833"/>
    </source>
</evidence>
<keyword evidence="5 8" id="KW-0862">Zinc</keyword>
<proteinExistence type="inferred from homology"/>
<keyword evidence="6" id="KW-0508">mRNA splicing</keyword>
<dbReference type="AlphaFoldDB" id="A0A1R3JNF3"/>
<evidence type="ECO:0000256" key="7">
    <source>
        <dbReference type="ARBA" id="ARBA00023242"/>
    </source>
</evidence>
<accession>A0A1R3JNF3</accession>